<dbReference type="Proteomes" id="UP000033915">
    <property type="component" value="Unassembled WGS sequence"/>
</dbReference>
<dbReference type="SUPFAM" id="SSF49899">
    <property type="entry name" value="Concanavalin A-like lectins/glucanases"/>
    <property type="match status" value="1"/>
</dbReference>
<organism evidence="1 2">
    <name type="scientific">Candidatus Giovannonibacteria bacterium GW2011_GWC2_44_9</name>
    <dbReference type="NCBI Taxonomy" id="1618658"/>
    <lineage>
        <taxon>Bacteria</taxon>
        <taxon>Candidatus Giovannoniibacteriota</taxon>
    </lineage>
</organism>
<proteinExistence type="predicted"/>
<dbReference type="EMBL" id="LCJT01000012">
    <property type="protein sequence ID" value="KKT83726.1"/>
    <property type="molecule type" value="Genomic_DNA"/>
</dbReference>
<dbReference type="InterPro" id="IPR013320">
    <property type="entry name" value="ConA-like_dom_sf"/>
</dbReference>
<evidence type="ECO:0000313" key="1">
    <source>
        <dbReference type="EMBL" id="KKT83726.1"/>
    </source>
</evidence>
<evidence type="ECO:0008006" key="3">
    <source>
        <dbReference type="Google" id="ProtNLM"/>
    </source>
</evidence>
<reference evidence="1 2" key="1">
    <citation type="journal article" date="2015" name="Nature">
        <title>rRNA introns, odd ribosomes, and small enigmatic genomes across a large radiation of phyla.</title>
        <authorList>
            <person name="Brown C.T."/>
            <person name="Hug L.A."/>
            <person name="Thomas B.C."/>
            <person name="Sharon I."/>
            <person name="Castelle C.J."/>
            <person name="Singh A."/>
            <person name="Wilkins M.J."/>
            <person name="Williams K.H."/>
            <person name="Banfield J.F."/>
        </authorList>
    </citation>
    <scope>NUCLEOTIDE SEQUENCE [LARGE SCALE GENOMIC DNA]</scope>
</reference>
<name>A0A0G1KJ66_9BACT</name>
<gene>
    <name evidence="1" type="ORF">UW81_C0012G0015</name>
</gene>
<dbReference type="AlphaFoldDB" id="A0A0G1KJ66"/>
<comment type="caution">
    <text evidence="1">The sequence shown here is derived from an EMBL/GenBank/DDBJ whole genome shotgun (WGS) entry which is preliminary data.</text>
</comment>
<protein>
    <recommendedName>
        <fullName evidence="3">Peptidoglycan binding-like domain-containing protein</fullName>
    </recommendedName>
</protein>
<sequence>MVANAQAATTFLEPGGDATFNVATVANNGFWSIVSGAAVATDFVHGSHIKSIKYRANSFDVVQSPNGVLNNTGTRVSFYLYINALPSATTGFANLRALGGANGATIRLTSAGVLQLWNQSTAQIGSDGSALSTGVWYRISLAATITSSTVNRFELFKDGVSDISVTNATLTNVTTGGRLVLGNTEGNSTLDIRTSDHYIDDLSSLTDTGNIWVTAKRPNTNGTANEFTTQIGESGSGFGSGHSSQVNERALDTANGWSIQDASKKTEEYTIESLSQGDIDLTGTGIVDYVGWVSAKVGSASTGNIIVAGSATNISVTTAYQMFTKVAGSTTYPAGNTDIGMDTNSVNQLFSLAEAGIIVAYSPNTKAITAFDFNALSPAVIGVIDEGAKTVTLTVPYGTSLTNLVPTINQTGASVSPASGAAQTFVDGTSINYTVTAADASTQVYAVTVNVGDNPDTFGDKWDFETDFETDQPLDTSFTHAGGSVTRNTTQPHGGSYSIEMITPATIYKRAAVVKTWNASEGGFEGGIRVADLWFYYPNPSTDGAIEVATEAWSGTQSHLASIQHIKSDAYGLEGWQYWRNNQWNYIPGGGQGATLSQGAWHHFRSEVNYDLNQYRRMTIDDTSYDMTGLSYDVAASGLVSFRQYSILRWTQTAGSVTMFVDDVRFGSMGLVPQAPTIGAPQAQSASSIRWNFTDNSNDETGFKIYDNNDNTVNSATPDGLSYLDETGLLCSTGYSGRYIKAYNSYGESVASAVASSQSTNTCGEGVITGIIGSRGGTLGMTAPVIPSQATTTLASQVVGASSVFTTTPKPLVWKFTSNLKLGMKGNDVKQLQIFLNQHLDSPLAKSGPGSTGNETDFFGPLTKAAVIRCQEKHAQEILAPWGLTKGTGLVGRTTRAKINELIMNK</sequence>
<dbReference type="SUPFAM" id="SSF47090">
    <property type="entry name" value="PGBD-like"/>
    <property type="match status" value="1"/>
</dbReference>
<dbReference type="InterPro" id="IPR036366">
    <property type="entry name" value="PGBDSf"/>
</dbReference>
<dbReference type="Gene3D" id="1.10.101.10">
    <property type="entry name" value="PGBD-like superfamily/PGBD"/>
    <property type="match status" value="1"/>
</dbReference>
<dbReference type="Gene3D" id="2.60.40.2340">
    <property type="match status" value="1"/>
</dbReference>
<accession>A0A0G1KJ66</accession>
<dbReference type="InterPro" id="IPR036365">
    <property type="entry name" value="PGBD-like_sf"/>
</dbReference>
<evidence type="ECO:0000313" key="2">
    <source>
        <dbReference type="Proteomes" id="UP000033915"/>
    </source>
</evidence>